<organism evidence="1 2">
    <name type="scientific">Halomarina rubra</name>
    <dbReference type="NCBI Taxonomy" id="2071873"/>
    <lineage>
        <taxon>Archaea</taxon>
        <taxon>Methanobacteriati</taxon>
        <taxon>Methanobacteriota</taxon>
        <taxon>Stenosarchaea group</taxon>
        <taxon>Halobacteria</taxon>
        <taxon>Halobacteriales</taxon>
        <taxon>Natronomonadaceae</taxon>
        <taxon>Halomarina</taxon>
    </lineage>
</organism>
<keyword evidence="2" id="KW-1185">Reference proteome</keyword>
<dbReference type="InterPro" id="IPR009029">
    <property type="entry name" value="HMG_CoA_Rdtase_sub-bd_dom_sf"/>
</dbReference>
<dbReference type="SUPFAM" id="SSF56542">
    <property type="entry name" value="Substrate-binding domain of HMG-CoA reductase"/>
    <property type="match status" value="1"/>
</dbReference>
<name>A0ABD6AZ30_9EURY</name>
<dbReference type="InterPro" id="IPR002202">
    <property type="entry name" value="HMG_CoA_Rdtase"/>
</dbReference>
<reference evidence="1 2" key="1">
    <citation type="journal article" date="2019" name="Int. J. Syst. Evol. Microbiol.">
        <title>The Global Catalogue of Microorganisms (GCM) 10K type strain sequencing project: providing services to taxonomists for standard genome sequencing and annotation.</title>
        <authorList>
            <consortium name="The Broad Institute Genomics Platform"/>
            <consortium name="The Broad Institute Genome Sequencing Center for Infectious Disease"/>
            <person name="Wu L."/>
            <person name="Ma J."/>
        </authorList>
    </citation>
    <scope>NUCLEOTIDE SEQUENCE [LARGE SCALE GENOMIC DNA]</scope>
    <source>
        <strain evidence="1 2">CGMCC 1.12563</strain>
    </source>
</reference>
<dbReference type="PROSITE" id="PS50065">
    <property type="entry name" value="HMG_COA_REDUCTASE_4"/>
    <property type="match status" value="1"/>
</dbReference>
<proteinExistence type="predicted"/>
<accession>A0ABD6AZ30</accession>
<protein>
    <submittedName>
        <fullName evidence="1">3-hydroxy-3-methylglutaryl-CoA reductase</fullName>
    </submittedName>
</protein>
<dbReference type="Pfam" id="PF00368">
    <property type="entry name" value="HMG-CoA_red"/>
    <property type="match status" value="1"/>
</dbReference>
<sequence>AGTNADALAEVVAVATLAGELSLLGALAASHLASAHEELGR</sequence>
<gene>
    <name evidence="1" type="ORF">ACFSBT_16120</name>
</gene>
<evidence type="ECO:0000313" key="1">
    <source>
        <dbReference type="EMBL" id="MFD1514809.1"/>
    </source>
</evidence>
<dbReference type="InterPro" id="IPR023074">
    <property type="entry name" value="HMG_CoA_Rdtase_cat_sf"/>
</dbReference>
<dbReference type="Gene3D" id="3.90.770.10">
    <property type="entry name" value="3-hydroxy-3-methylglutaryl-coenzyme A Reductase, Chain A, domain 2"/>
    <property type="match status" value="1"/>
</dbReference>
<dbReference type="Proteomes" id="UP001597187">
    <property type="component" value="Unassembled WGS sequence"/>
</dbReference>
<dbReference type="EMBL" id="JBHUDC010000008">
    <property type="protein sequence ID" value="MFD1514809.1"/>
    <property type="molecule type" value="Genomic_DNA"/>
</dbReference>
<evidence type="ECO:0000313" key="2">
    <source>
        <dbReference type="Proteomes" id="UP001597187"/>
    </source>
</evidence>
<feature type="non-terminal residue" evidence="1">
    <location>
        <position position="1"/>
    </location>
</feature>
<dbReference type="AlphaFoldDB" id="A0ABD6AZ30"/>
<comment type="caution">
    <text evidence="1">The sequence shown here is derived from an EMBL/GenBank/DDBJ whole genome shotgun (WGS) entry which is preliminary data.</text>
</comment>